<feature type="transmembrane region" description="Helical" evidence="1">
    <location>
        <begin position="89"/>
        <end position="110"/>
    </location>
</feature>
<reference evidence="2" key="1">
    <citation type="submission" date="2021-06" db="EMBL/GenBank/DDBJ databases">
        <authorList>
            <person name="Kallberg Y."/>
            <person name="Tangrot J."/>
            <person name="Rosling A."/>
        </authorList>
    </citation>
    <scope>NUCLEOTIDE SEQUENCE</scope>
    <source>
        <strain evidence="2">87-6 pot B 2015</strain>
    </source>
</reference>
<evidence type="ECO:0000256" key="1">
    <source>
        <dbReference type="SAM" id="Phobius"/>
    </source>
</evidence>
<evidence type="ECO:0000313" key="3">
    <source>
        <dbReference type="Proteomes" id="UP000789375"/>
    </source>
</evidence>
<gene>
    <name evidence="2" type="ORF">FMOSSE_LOCUS7397</name>
</gene>
<keyword evidence="1" id="KW-0472">Membrane</keyword>
<organism evidence="2 3">
    <name type="scientific">Funneliformis mosseae</name>
    <name type="common">Endomycorrhizal fungus</name>
    <name type="synonym">Glomus mosseae</name>
    <dbReference type="NCBI Taxonomy" id="27381"/>
    <lineage>
        <taxon>Eukaryota</taxon>
        <taxon>Fungi</taxon>
        <taxon>Fungi incertae sedis</taxon>
        <taxon>Mucoromycota</taxon>
        <taxon>Glomeromycotina</taxon>
        <taxon>Glomeromycetes</taxon>
        <taxon>Glomerales</taxon>
        <taxon>Glomeraceae</taxon>
        <taxon>Funneliformis</taxon>
    </lineage>
</organism>
<protein>
    <submittedName>
        <fullName evidence="2">15476_t:CDS:1</fullName>
    </submittedName>
</protein>
<dbReference type="Proteomes" id="UP000789375">
    <property type="component" value="Unassembled WGS sequence"/>
</dbReference>
<sequence length="213" mass="24070">MTWYASMNSFSPWDIEQFIRKSPSLSLTGYLLVKLNSRWKDNLHKADVFIDGLLSVIWLYQCITNLITFSDKEMGCNTITDDNQTKCRLFLGNTALSFFALSIALIMLMLSILRWKNGSDVTPTTHGVKSQAYLVRKGSLSNGEPALFFYSKNMHKPYNTQKYTSNSIGVNPTSPVNISIPEPEMVANSKCSRSVYVGMDNYEGEKDDPALKY</sequence>
<dbReference type="AlphaFoldDB" id="A0A9N9G132"/>
<keyword evidence="1" id="KW-0812">Transmembrane</keyword>
<keyword evidence="3" id="KW-1185">Reference proteome</keyword>
<evidence type="ECO:0000313" key="2">
    <source>
        <dbReference type="EMBL" id="CAG8569864.1"/>
    </source>
</evidence>
<accession>A0A9N9G132</accession>
<proteinExistence type="predicted"/>
<comment type="caution">
    <text evidence="2">The sequence shown here is derived from an EMBL/GenBank/DDBJ whole genome shotgun (WGS) entry which is preliminary data.</text>
</comment>
<feature type="transmembrane region" description="Helical" evidence="1">
    <location>
        <begin position="48"/>
        <end position="69"/>
    </location>
</feature>
<name>A0A9N9G132_FUNMO</name>
<dbReference type="EMBL" id="CAJVPP010001716">
    <property type="protein sequence ID" value="CAG8569864.1"/>
    <property type="molecule type" value="Genomic_DNA"/>
</dbReference>
<keyword evidence="1" id="KW-1133">Transmembrane helix</keyword>